<protein>
    <submittedName>
        <fullName evidence="2">Uncharacterized protein</fullName>
    </submittedName>
</protein>
<proteinExistence type="predicted"/>
<dbReference type="AlphaFoldDB" id="A0A5B7H3I7"/>
<evidence type="ECO:0000313" key="3">
    <source>
        <dbReference type="Proteomes" id="UP000324222"/>
    </source>
</evidence>
<feature type="compositionally biased region" description="Basic and acidic residues" evidence="1">
    <location>
        <begin position="64"/>
        <end position="78"/>
    </location>
</feature>
<dbReference type="Proteomes" id="UP000324222">
    <property type="component" value="Unassembled WGS sequence"/>
</dbReference>
<evidence type="ECO:0000256" key="1">
    <source>
        <dbReference type="SAM" id="MobiDB-lite"/>
    </source>
</evidence>
<feature type="region of interest" description="Disordered" evidence="1">
    <location>
        <begin position="91"/>
        <end position="168"/>
    </location>
</feature>
<evidence type="ECO:0000313" key="2">
    <source>
        <dbReference type="EMBL" id="MPC64509.1"/>
    </source>
</evidence>
<sequence length="192" mass="22527">MSGRPRRCASSDGGLDAAPAHVIISDRDYNRRMGSREEVRIIKVNHSMRNELRRQSSGESGPTRSREIEDRARREREGSYIREFVYTKRGEEALLQEERRPREHVELRKTREGREGRRTKDRSSSKKDKEKRRSYPSDEKSGSRRTRTPRRSRKPSPVRPSSTIPWDNNDNIIYIVDEPPVSITCGKRYPVY</sequence>
<dbReference type="EMBL" id="VSRR010022199">
    <property type="protein sequence ID" value="MPC64509.1"/>
    <property type="molecule type" value="Genomic_DNA"/>
</dbReference>
<feature type="compositionally biased region" description="Basic residues" evidence="1">
    <location>
        <begin position="143"/>
        <end position="156"/>
    </location>
</feature>
<comment type="caution">
    <text evidence="2">The sequence shown here is derived from an EMBL/GenBank/DDBJ whole genome shotgun (WGS) entry which is preliminary data.</text>
</comment>
<reference evidence="2 3" key="1">
    <citation type="submission" date="2019-05" db="EMBL/GenBank/DDBJ databases">
        <title>Another draft genome of Portunus trituberculatus and its Hox gene families provides insights of decapod evolution.</title>
        <authorList>
            <person name="Jeong J.-H."/>
            <person name="Song I."/>
            <person name="Kim S."/>
            <person name="Choi T."/>
            <person name="Kim D."/>
            <person name="Ryu S."/>
            <person name="Kim W."/>
        </authorList>
    </citation>
    <scope>NUCLEOTIDE SEQUENCE [LARGE SCALE GENOMIC DNA]</scope>
    <source>
        <tissue evidence="2">Muscle</tissue>
    </source>
</reference>
<accession>A0A5B7H3I7</accession>
<name>A0A5B7H3I7_PORTR</name>
<feature type="compositionally biased region" description="Basic and acidic residues" evidence="1">
    <location>
        <begin position="91"/>
        <end position="142"/>
    </location>
</feature>
<keyword evidence="3" id="KW-1185">Reference proteome</keyword>
<gene>
    <name evidence="2" type="ORF">E2C01_058626</name>
</gene>
<organism evidence="2 3">
    <name type="scientific">Portunus trituberculatus</name>
    <name type="common">Swimming crab</name>
    <name type="synonym">Neptunus trituberculatus</name>
    <dbReference type="NCBI Taxonomy" id="210409"/>
    <lineage>
        <taxon>Eukaryota</taxon>
        <taxon>Metazoa</taxon>
        <taxon>Ecdysozoa</taxon>
        <taxon>Arthropoda</taxon>
        <taxon>Crustacea</taxon>
        <taxon>Multicrustacea</taxon>
        <taxon>Malacostraca</taxon>
        <taxon>Eumalacostraca</taxon>
        <taxon>Eucarida</taxon>
        <taxon>Decapoda</taxon>
        <taxon>Pleocyemata</taxon>
        <taxon>Brachyura</taxon>
        <taxon>Eubrachyura</taxon>
        <taxon>Portunoidea</taxon>
        <taxon>Portunidae</taxon>
        <taxon>Portuninae</taxon>
        <taxon>Portunus</taxon>
    </lineage>
</organism>
<feature type="region of interest" description="Disordered" evidence="1">
    <location>
        <begin position="47"/>
        <end position="78"/>
    </location>
</feature>